<reference evidence="3" key="1">
    <citation type="journal article" date="2020" name="ISME J.">
        <title>Comparative genomics reveals insights into cyanobacterial evolution and habitat adaptation.</title>
        <authorList>
            <person name="Chen M.Y."/>
            <person name="Teng W.K."/>
            <person name="Zhao L."/>
            <person name="Hu C.X."/>
            <person name="Zhou Y.K."/>
            <person name="Han B.P."/>
            <person name="Song L.R."/>
            <person name="Shu W.S."/>
        </authorList>
    </citation>
    <scope>NUCLEOTIDE SEQUENCE [LARGE SCALE GENOMIC DNA]</scope>
    <source>
        <strain evidence="3">FACHB-251</strain>
    </source>
</reference>
<protein>
    <submittedName>
        <fullName evidence="2">PEP-CTERM sorting domain-containing protein</fullName>
    </submittedName>
</protein>
<dbReference type="EMBL" id="JACJQU010000016">
    <property type="protein sequence ID" value="MBD2295825.1"/>
    <property type="molecule type" value="Genomic_DNA"/>
</dbReference>
<dbReference type="InterPro" id="IPR013424">
    <property type="entry name" value="Ice-binding_C"/>
</dbReference>
<evidence type="ECO:0000313" key="2">
    <source>
        <dbReference type="EMBL" id="MBD2295825.1"/>
    </source>
</evidence>
<keyword evidence="3" id="KW-1185">Reference proteome</keyword>
<keyword evidence="1" id="KW-0732">Signal</keyword>
<comment type="caution">
    <text evidence="2">The sequence shown here is derived from an EMBL/GenBank/DDBJ whole genome shotgun (WGS) entry which is preliminary data.</text>
</comment>
<gene>
    <name evidence="2" type="ORF">H6G06_20695</name>
</gene>
<feature type="chain" id="PRO_5037243583" evidence="1">
    <location>
        <begin position="32"/>
        <end position="215"/>
    </location>
</feature>
<dbReference type="NCBIfam" id="TIGR02595">
    <property type="entry name" value="PEP_CTERM"/>
    <property type="match status" value="1"/>
</dbReference>
<sequence length="215" mass="22609">MKSICNQIKATVAVAAVSSVATFVNIPSANAALFGLNWTGAQGYSAKGQFSFSDNFSGSVVTQNQLETFTLSFFNPTGNLLKTFAYDFSSPTTSPSSSFNFNFDTVTKTILQSGSYNTSTGFDLGNEATFSGNGLLFYTFQDSSQGLATATIFLKPDDLNPETCVISGGCNYDFGGQLTANRIPEPGTIFGLLVLGSVAGFLKKKSASASAIKLT</sequence>
<dbReference type="AlphaFoldDB" id="A0A926WKS9"/>
<dbReference type="RefSeq" id="WP_190563560.1">
    <property type="nucleotide sequence ID" value="NZ_JACJQU010000016.1"/>
</dbReference>
<name>A0A926WKS9_9NOST</name>
<organism evidence="2 3">
    <name type="scientific">Anabaena sphaerica FACHB-251</name>
    <dbReference type="NCBI Taxonomy" id="2692883"/>
    <lineage>
        <taxon>Bacteria</taxon>
        <taxon>Bacillati</taxon>
        <taxon>Cyanobacteriota</taxon>
        <taxon>Cyanophyceae</taxon>
        <taxon>Nostocales</taxon>
        <taxon>Nostocaceae</taxon>
        <taxon>Anabaena</taxon>
    </lineage>
</organism>
<evidence type="ECO:0000256" key="1">
    <source>
        <dbReference type="SAM" id="SignalP"/>
    </source>
</evidence>
<dbReference type="Proteomes" id="UP000662185">
    <property type="component" value="Unassembled WGS sequence"/>
</dbReference>
<proteinExistence type="predicted"/>
<feature type="signal peptide" evidence="1">
    <location>
        <begin position="1"/>
        <end position="31"/>
    </location>
</feature>
<evidence type="ECO:0000313" key="3">
    <source>
        <dbReference type="Proteomes" id="UP000662185"/>
    </source>
</evidence>
<accession>A0A926WKS9</accession>